<dbReference type="Gene3D" id="1.25.40.90">
    <property type="match status" value="1"/>
</dbReference>
<dbReference type="InterPro" id="IPR002014">
    <property type="entry name" value="VHS_dom"/>
</dbReference>
<feature type="compositionally biased region" description="Basic and acidic residues" evidence="12">
    <location>
        <begin position="724"/>
        <end position="734"/>
    </location>
</feature>
<evidence type="ECO:0000256" key="3">
    <source>
        <dbReference type="ARBA" id="ARBA00017753"/>
    </source>
</evidence>
<sequence>MSWFAGSGNINIDEQIEKATDESIPFGETDLVTSLEITDLIRSKKVTSKDAMRSLKKRLISTKNPNTQLSSLHLIDTCVKNGGGHFILEISSREFLDSLISIIHEDKTNENVRNLTLELIQNWNYAFKDNFQFKYLTKIYKNLKDENYDFPTLKSNEISSTLFDSNAPPEWEDSDACMICSNAFTLINRKHHCRNCGGVFCQTHSSNFIQLLELGITEPVRVCDTCYQENNKKSQKNKKNHSTTISRSKHDREVSKARAQYESDDDDDNDEDLKKALELSLKESQNNAYYNEPPKPETTHAEISQDEDDEDIKAAIAASLRDMEQQTQQKQQQQEQQQQSSQQENGPYSNLLPRRSTNTGLPESNHSKSTELLSNILTPQEENVIREFALKVNDLQNNVPIDNTELNELYRNSLYLKPKLSQELNETFNKYEKFMELNDKINTIMKLYNSLLDERIERDSLQHQQFQHQHQQQQQQQQYTPHQQYVQNQTSPYPQEPQLQHLSSGLQQQPLPQSPYQQRPQQSSPSSSSAPQYQSPSYPPQQQINQEPSEPSYPVQYPPQQVPENYNLVSSPLYQNSTPVYPTQNKLQVPHFITNPDSFRDEESYQPEQSEVEVEEEEEFSAPPQQEDSYEPIPENIPQFPLEPPTEQQPQQHQQQQSQQSDNNQPIQPVYPGQQLRTQQDIPQYSHYPSQPHGAKITDLNFPSVPISKPPQVIGQQQQQSTRPEFKEETLIEL</sequence>
<feature type="compositionally biased region" description="Acidic residues" evidence="12">
    <location>
        <begin position="610"/>
        <end position="620"/>
    </location>
</feature>
<evidence type="ECO:0000256" key="1">
    <source>
        <dbReference type="ARBA" id="ARBA00004125"/>
    </source>
</evidence>
<feature type="compositionally biased region" description="Polar residues" evidence="12">
    <location>
        <begin position="355"/>
        <end position="364"/>
    </location>
</feature>
<dbReference type="Proteomes" id="UP000769528">
    <property type="component" value="Unassembled WGS sequence"/>
</dbReference>
<dbReference type="GO" id="GO:0008270">
    <property type="term" value="F:zinc ion binding"/>
    <property type="evidence" value="ECO:0007669"/>
    <property type="project" value="UniProtKB-KW"/>
</dbReference>
<evidence type="ECO:0000256" key="5">
    <source>
        <dbReference type="ARBA" id="ARBA00022737"/>
    </source>
</evidence>
<dbReference type="Pfam" id="PF02809">
    <property type="entry name" value="UIM"/>
    <property type="match status" value="2"/>
</dbReference>
<name>A0A9P8TGT9_9ASCO</name>
<keyword evidence="4" id="KW-0479">Metal-binding</keyword>
<dbReference type="CDD" id="cd16979">
    <property type="entry name" value="VHS_Vps27"/>
    <property type="match status" value="1"/>
</dbReference>
<dbReference type="SMART" id="SM00288">
    <property type="entry name" value="VHS"/>
    <property type="match status" value="1"/>
</dbReference>
<evidence type="ECO:0000256" key="6">
    <source>
        <dbReference type="ARBA" id="ARBA00022753"/>
    </source>
</evidence>
<feature type="compositionally biased region" description="Polar residues" evidence="12">
    <location>
        <begin position="568"/>
        <end position="587"/>
    </location>
</feature>
<dbReference type="PROSITE" id="PS50178">
    <property type="entry name" value="ZF_FYVE"/>
    <property type="match status" value="1"/>
</dbReference>
<dbReference type="EMBL" id="JAEUBF010000390">
    <property type="protein sequence ID" value="KAH3679053.1"/>
    <property type="molecule type" value="Genomic_DNA"/>
</dbReference>
<comment type="caution">
    <text evidence="15">The sequence shown here is derived from an EMBL/GenBank/DDBJ whole genome shotgun (WGS) entry which is preliminary data.</text>
</comment>
<evidence type="ECO:0000256" key="11">
    <source>
        <dbReference type="PROSITE-ProRule" id="PRU00091"/>
    </source>
</evidence>
<evidence type="ECO:0000256" key="8">
    <source>
        <dbReference type="ARBA" id="ARBA00022833"/>
    </source>
</evidence>
<feature type="region of interest" description="Disordered" evidence="12">
    <location>
        <begin position="233"/>
        <end position="309"/>
    </location>
</feature>
<evidence type="ECO:0000256" key="4">
    <source>
        <dbReference type="ARBA" id="ARBA00022723"/>
    </source>
</evidence>
<feature type="compositionally biased region" description="Polar residues" evidence="12">
    <location>
        <begin position="675"/>
        <end position="689"/>
    </location>
</feature>
<dbReference type="SUPFAM" id="SSF48464">
    <property type="entry name" value="ENTH/VHS domain"/>
    <property type="match status" value="1"/>
</dbReference>
<evidence type="ECO:0000256" key="9">
    <source>
        <dbReference type="ARBA" id="ARBA00023136"/>
    </source>
</evidence>
<feature type="compositionally biased region" description="Acidic residues" evidence="12">
    <location>
        <begin position="262"/>
        <end position="271"/>
    </location>
</feature>
<keyword evidence="9 10" id="KW-0472">Membrane</keyword>
<evidence type="ECO:0000313" key="16">
    <source>
        <dbReference type="Proteomes" id="UP000769528"/>
    </source>
</evidence>
<dbReference type="GO" id="GO:0032266">
    <property type="term" value="F:phosphatidylinositol-3-phosphate binding"/>
    <property type="evidence" value="ECO:0007669"/>
    <property type="project" value="UniProtKB-ARBA"/>
</dbReference>
<dbReference type="InterPro" id="IPR017455">
    <property type="entry name" value="Znf_FYVE-rel"/>
</dbReference>
<feature type="compositionally biased region" description="Basic and acidic residues" evidence="12">
    <location>
        <begin position="272"/>
        <end position="281"/>
    </location>
</feature>
<evidence type="ECO:0000256" key="10">
    <source>
        <dbReference type="PIRNR" id="PIRNR036956"/>
    </source>
</evidence>
<dbReference type="GO" id="GO:0033565">
    <property type="term" value="C:ESCRT-0 complex"/>
    <property type="evidence" value="ECO:0007669"/>
    <property type="project" value="TreeGrafter"/>
</dbReference>
<dbReference type="InterPro" id="IPR008942">
    <property type="entry name" value="ENTH_VHS"/>
</dbReference>
<feature type="compositionally biased region" description="Basic and acidic residues" evidence="12">
    <location>
        <begin position="248"/>
        <end position="261"/>
    </location>
</feature>
<dbReference type="InterPro" id="IPR011011">
    <property type="entry name" value="Znf_FYVE_PHD"/>
</dbReference>
<evidence type="ECO:0000259" key="13">
    <source>
        <dbReference type="PROSITE" id="PS50178"/>
    </source>
</evidence>
<dbReference type="InterPro" id="IPR017073">
    <property type="entry name" value="HGS/VPS27"/>
</dbReference>
<feature type="domain" description="VHS" evidence="14">
    <location>
        <begin position="21"/>
        <end position="151"/>
    </location>
</feature>
<dbReference type="InterPro" id="IPR000306">
    <property type="entry name" value="Znf_FYVE"/>
</dbReference>
<comment type="function">
    <text evidence="10">Component of the ESCRT-0 complex which is the sorting receptor for ubiquitinated cargo proteins at the multivesicular body (MVB) and recruits ESCRT-I to the MVB outer membrane.</text>
</comment>
<dbReference type="PANTHER" id="PTHR47794">
    <property type="entry name" value="VACUOLAR PROTEIN SORTING-ASSOCIATED PROTEIN 27"/>
    <property type="match status" value="1"/>
</dbReference>
<dbReference type="PIRSF" id="PIRSF036956">
    <property type="entry name" value="Hrs_Vps27"/>
    <property type="match status" value="1"/>
</dbReference>
<dbReference type="SUPFAM" id="SSF57903">
    <property type="entry name" value="FYVE/PHD zinc finger"/>
    <property type="match status" value="1"/>
</dbReference>
<dbReference type="SMART" id="SM00726">
    <property type="entry name" value="UIM"/>
    <property type="match status" value="2"/>
</dbReference>
<dbReference type="PROSITE" id="PS50179">
    <property type="entry name" value="VHS"/>
    <property type="match status" value="1"/>
</dbReference>
<dbReference type="InterPro" id="IPR049425">
    <property type="entry name" value="Vps27_GAT-like"/>
</dbReference>
<dbReference type="Pfam" id="PF21356">
    <property type="entry name" value="Vps27_GAT-like"/>
    <property type="match status" value="1"/>
</dbReference>
<dbReference type="Gene3D" id="6.10.140.100">
    <property type="match status" value="1"/>
</dbReference>
<dbReference type="Gene3D" id="1.20.5.1940">
    <property type="match status" value="1"/>
</dbReference>
<dbReference type="Pfam" id="PF01363">
    <property type="entry name" value="FYVE"/>
    <property type="match status" value="1"/>
</dbReference>
<evidence type="ECO:0000256" key="7">
    <source>
        <dbReference type="ARBA" id="ARBA00022771"/>
    </source>
</evidence>
<dbReference type="GO" id="GO:0043130">
    <property type="term" value="F:ubiquitin binding"/>
    <property type="evidence" value="ECO:0007669"/>
    <property type="project" value="InterPro"/>
</dbReference>
<dbReference type="PANTHER" id="PTHR47794:SF1">
    <property type="entry name" value="VACUOLAR PROTEIN SORTING-ASSOCIATED PROTEIN 27"/>
    <property type="match status" value="1"/>
</dbReference>
<gene>
    <name evidence="15" type="ORF">WICMUC_001248</name>
</gene>
<dbReference type="Gene3D" id="3.30.40.10">
    <property type="entry name" value="Zinc/RING finger domain, C3HC4 (zinc finger)"/>
    <property type="match status" value="1"/>
</dbReference>
<feature type="region of interest" description="Disordered" evidence="12">
    <location>
        <begin position="321"/>
        <end position="370"/>
    </location>
</feature>
<evidence type="ECO:0000256" key="2">
    <source>
        <dbReference type="ARBA" id="ARBA00008597"/>
    </source>
</evidence>
<dbReference type="InterPro" id="IPR003903">
    <property type="entry name" value="UIM_dom"/>
</dbReference>
<feature type="compositionally biased region" description="Low complexity" evidence="12">
    <location>
        <begin position="645"/>
        <end position="668"/>
    </location>
</feature>
<evidence type="ECO:0000256" key="12">
    <source>
        <dbReference type="SAM" id="MobiDB-lite"/>
    </source>
</evidence>
<dbReference type="GO" id="GO:0010008">
    <property type="term" value="C:endosome membrane"/>
    <property type="evidence" value="ECO:0007669"/>
    <property type="project" value="UniProtKB-SubCell"/>
</dbReference>
<feature type="compositionally biased region" description="Low complexity" evidence="12">
    <location>
        <begin position="497"/>
        <end position="555"/>
    </location>
</feature>
<accession>A0A9P8TGT9</accession>
<feature type="compositionally biased region" description="Low complexity" evidence="12">
    <location>
        <begin position="325"/>
        <end position="344"/>
    </location>
</feature>
<dbReference type="AlphaFoldDB" id="A0A9P8TGT9"/>
<dbReference type="SMART" id="SM00064">
    <property type="entry name" value="FYVE"/>
    <property type="match status" value="1"/>
</dbReference>
<dbReference type="GO" id="GO:0006623">
    <property type="term" value="P:protein targeting to vacuole"/>
    <property type="evidence" value="ECO:0007669"/>
    <property type="project" value="TreeGrafter"/>
</dbReference>
<keyword evidence="5" id="KW-0677">Repeat</keyword>
<keyword evidence="7 11" id="KW-0863">Zinc-finger</keyword>
<protein>
    <recommendedName>
        <fullName evidence="3 10">Vacuolar protein sorting-associated protein 27</fullName>
    </recommendedName>
</protein>
<feature type="region of interest" description="Disordered" evidence="12">
    <location>
        <begin position="462"/>
        <end position="734"/>
    </location>
</feature>
<keyword evidence="16" id="KW-1185">Reference proteome</keyword>
<feature type="domain" description="FYVE-type" evidence="13">
    <location>
        <begin position="171"/>
        <end position="231"/>
    </location>
</feature>
<reference evidence="15" key="2">
    <citation type="submission" date="2021-01" db="EMBL/GenBank/DDBJ databases">
        <authorList>
            <person name="Schikora-Tamarit M.A."/>
        </authorList>
    </citation>
    <scope>NUCLEOTIDE SEQUENCE</scope>
    <source>
        <strain evidence="15">CBS6341</strain>
    </source>
</reference>
<organism evidence="15 16">
    <name type="scientific">Wickerhamomyces mucosus</name>
    <dbReference type="NCBI Taxonomy" id="1378264"/>
    <lineage>
        <taxon>Eukaryota</taxon>
        <taxon>Fungi</taxon>
        <taxon>Dikarya</taxon>
        <taxon>Ascomycota</taxon>
        <taxon>Saccharomycotina</taxon>
        <taxon>Saccharomycetes</taxon>
        <taxon>Phaffomycetales</taxon>
        <taxon>Wickerhamomycetaceae</taxon>
        <taxon>Wickerhamomyces</taxon>
    </lineage>
</organism>
<dbReference type="OrthoDB" id="957735at2759"/>
<comment type="subunit">
    <text evidence="10">Component of the ESCRT-0 complex composed of HSE1 and VPS27.</text>
</comment>
<proteinExistence type="inferred from homology"/>
<reference evidence="15" key="1">
    <citation type="journal article" date="2021" name="Open Biol.">
        <title>Shared evolutionary footprints suggest mitochondrial oxidative damage underlies multiple complex I losses in fungi.</title>
        <authorList>
            <person name="Schikora-Tamarit M.A."/>
            <person name="Marcet-Houben M."/>
            <person name="Nosek J."/>
            <person name="Gabaldon T."/>
        </authorList>
    </citation>
    <scope>NUCLEOTIDE SEQUENCE</scope>
    <source>
        <strain evidence="15">CBS6341</strain>
    </source>
</reference>
<dbReference type="GO" id="GO:0043328">
    <property type="term" value="P:protein transport to vacuole involved in ubiquitin-dependent protein catabolic process via the multivesicular body sorting pathway"/>
    <property type="evidence" value="ECO:0007669"/>
    <property type="project" value="TreeGrafter"/>
</dbReference>
<comment type="subcellular location">
    <subcellularLocation>
        <location evidence="1 10">Endosome membrane</location>
        <topology evidence="1 10">Peripheral membrane protein</topology>
        <orientation evidence="1 10">Cytoplasmic side</orientation>
    </subcellularLocation>
</comment>
<dbReference type="Pfam" id="PF00790">
    <property type="entry name" value="VHS"/>
    <property type="match status" value="1"/>
</dbReference>
<evidence type="ECO:0000313" key="15">
    <source>
        <dbReference type="EMBL" id="KAH3679053.1"/>
    </source>
</evidence>
<keyword evidence="8" id="KW-0862">Zinc</keyword>
<dbReference type="InterPro" id="IPR013083">
    <property type="entry name" value="Znf_RING/FYVE/PHD"/>
</dbReference>
<comment type="similarity">
    <text evidence="2 10">Belongs to the VPS27 family.</text>
</comment>
<keyword evidence="6 10" id="KW-0967">Endosome</keyword>
<dbReference type="PROSITE" id="PS50330">
    <property type="entry name" value="UIM"/>
    <property type="match status" value="2"/>
</dbReference>
<feature type="compositionally biased region" description="Low complexity" evidence="12">
    <location>
        <begin position="462"/>
        <end position="489"/>
    </location>
</feature>
<evidence type="ECO:0000259" key="14">
    <source>
        <dbReference type="PROSITE" id="PS50179"/>
    </source>
</evidence>